<reference evidence="2 3" key="1">
    <citation type="journal article" date="2015" name="Microbiome">
        <title>Genomic resolution of linkages in carbon, nitrogen, and sulfur cycling among widespread estuary sediment bacteria.</title>
        <authorList>
            <person name="Baker B.J."/>
            <person name="Lazar C.S."/>
            <person name="Teske A.P."/>
            <person name="Dick G.J."/>
        </authorList>
    </citation>
    <scope>NUCLEOTIDE SEQUENCE [LARGE SCALE GENOMIC DNA]</scope>
    <source>
        <strain evidence="2">SM23_60</strain>
    </source>
</reference>
<name>A0A0S8GM12_UNCW3</name>
<evidence type="ECO:0000313" key="2">
    <source>
        <dbReference type="EMBL" id="KPK72892.1"/>
    </source>
</evidence>
<dbReference type="InterPro" id="IPR002145">
    <property type="entry name" value="CopG"/>
</dbReference>
<dbReference type="InterPro" id="IPR013321">
    <property type="entry name" value="Arc_rbn_hlx_hlx"/>
</dbReference>
<comment type="caution">
    <text evidence="2">The sequence shown here is derived from an EMBL/GenBank/DDBJ whole genome shotgun (WGS) entry which is preliminary data.</text>
</comment>
<dbReference type="CDD" id="cd22231">
    <property type="entry name" value="RHH_NikR_HicB-like"/>
    <property type="match status" value="1"/>
</dbReference>
<organism evidence="2 3">
    <name type="scientific">candidate division WOR_3 bacterium SM23_60</name>
    <dbReference type="NCBI Taxonomy" id="1703780"/>
    <lineage>
        <taxon>Bacteria</taxon>
        <taxon>Bacteria division WOR-3</taxon>
    </lineage>
</organism>
<dbReference type="Gene3D" id="1.10.1220.10">
    <property type="entry name" value="Met repressor-like"/>
    <property type="match status" value="1"/>
</dbReference>
<dbReference type="Proteomes" id="UP000051096">
    <property type="component" value="Unassembled WGS sequence"/>
</dbReference>
<dbReference type="SUPFAM" id="SSF47598">
    <property type="entry name" value="Ribbon-helix-helix"/>
    <property type="match status" value="1"/>
</dbReference>
<dbReference type="Pfam" id="PF01402">
    <property type="entry name" value="RHH_1"/>
    <property type="match status" value="1"/>
</dbReference>
<feature type="domain" description="Ribbon-helix-helix protein CopG" evidence="1">
    <location>
        <begin position="5"/>
        <end position="40"/>
    </location>
</feature>
<sequence>MAKTKITISIDEGYVKKLDRIARLKHSNRSSLIEEAIRSWESEYIHTALKYGYQTMAKEDRKAAEEYIKIAQEILHE</sequence>
<dbReference type="EMBL" id="LJUO01000020">
    <property type="protein sequence ID" value="KPK72892.1"/>
    <property type="molecule type" value="Genomic_DNA"/>
</dbReference>
<evidence type="ECO:0000313" key="3">
    <source>
        <dbReference type="Proteomes" id="UP000051096"/>
    </source>
</evidence>
<dbReference type="GO" id="GO:0006355">
    <property type="term" value="P:regulation of DNA-templated transcription"/>
    <property type="evidence" value="ECO:0007669"/>
    <property type="project" value="InterPro"/>
</dbReference>
<dbReference type="InterPro" id="IPR010985">
    <property type="entry name" value="Ribbon_hlx_hlx"/>
</dbReference>
<proteinExistence type="predicted"/>
<gene>
    <name evidence="2" type="ORF">AMJ87_03355</name>
</gene>
<protein>
    <recommendedName>
        <fullName evidence="1">Ribbon-helix-helix protein CopG domain-containing protein</fullName>
    </recommendedName>
</protein>
<dbReference type="AlphaFoldDB" id="A0A0S8GM12"/>
<evidence type="ECO:0000259" key="1">
    <source>
        <dbReference type="Pfam" id="PF01402"/>
    </source>
</evidence>
<accession>A0A0S8GM12</accession>